<dbReference type="InterPro" id="IPR052341">
    <property type="entry name" value="LOG_family_nucleotidases"/>
</dbReference>
<gene>
    <name evidence="1" type="ORF">VOLCADRAFT_109938</name>
</gene>
<dbReference type="GO" id="GO:0005829">
    <property type="term" value="C:cytosol"/>
    <property type="evidence" value="ECO:0007669"/>
    <property type="project" value="TreeGrafter"/>
</dbReference>
<dbReference type="KEGG" id="vcn:VOLCADRAFT_109938"/>
<dbReference type="PANTHER" id="PTHR43393">
    <property type="entry name" value="CYTOKININ RIBOSIDE 5'-MONOPHOSPHATE PHOSPHORIBOHYDROLASE"/>
    <property type="match status" value="1"/>
</dbReference>
<protein>
    <recommendedName>
        <fullName evidence="3">Cytochrome</fullName>
    </recommendedName>
</protein>
<evidence type="ECO:0000313" key="2">
    <source>
        <dbReference type="Proteomes" id="UP000001058"/>
    </source>
</evidence>
<dbReference type="eggNOG" id="ENOG502SY27">
    <property type="taxonomic scope" value="Eukaryota"/>
</dbReference>
<name>D8U7Z1_VOLCA</name>
<dbReference type="STRING" id="3068.D8U7Z1"/>
<evidence type="ECO:0008006" key="3">
    <source>
        <dbReference type="Google" id="ProtNLM"/>
    </source>
</evidence>
<dbReference type="OrthoDB" id="5133950at2759"/>
<keyword evidence="2" id="KW-1185">Reference proteome</keyword>
<dbReference type="AlphaFoldDB" id="D8U7Z1"/>
<dbReference type="InParanoid" id="D8U7Z1"/>
<dbReference type="PANTHER" id="PTHR43393:SF3">
    <property type="entry name" value="LYSINE DECARBOXYLASE-LIKE PROTEIN"/>
    <property type="match status" value="1"/>
</dbReference>
<dbReference type="SUPFAM" id="SSF102405">
    <property type="entry name" value="MCP/YpsA-like"/>
    <property type="match status" value="1"/>
</dbReference>
<accession>D8U7Z1</accession>
<dbReference type="InterPro" id="IPR041164">
    <property type="entry name" value="LDcluster4"/>
</dbReference>
<dbReference type="Proteomes" id="UP000001058">
    <property type="component" value="Unassembled WGS sequence"/>
</dbReference>
<organism evidence="2">
    <name type="scientific">Volvox carteri f. nagariensis</name>
    <dbReference type="NCBI Taxonomy" id="3068"/>
    <lineage>
        <taxon>Eukaryota</taxon>
        <taxon>Viridiplantae</taxon>
        <taxon>Chlorophyta</taxon>
        <taxon>core chlorophytes</taxon>
        <taxon>Chlorophyceae</taxon>
        <taxon>CS clade</taxon>
        <taxon>Chlamydomonadales</taxon>
        <taxon>Volvocaceae</taxon>
        <taxon>Volvox</taxon>
    </lineage>
</organism>
<dbReference type="GeneID" id="9621499"/>
<sequence>MAPRKPIIGVMGPGQTNVHTEPVDKLVELATELGKQIASHDWILLTGGRSLGVMDAACRGAKSAGGITVGILPGPDASDISDAVDIPIVTGLGSARDNVNALSSSVVVAVGMGPGTAAEVALALKARKPVILLATQPEAEKFFISLDASLVHVAENVEAAIVQVKALLATQATEAQAAEA</sequence>
<reference evidence="1 2" key="1">
    <citation type="journal article" date="2010" name="Science">
        <title>Genomic analysis of organismal complexity in the multicellular green alga Volvox carteri.</title>
        <authorList>
            <person name="Prochnik S.E."/>
            <person name="Umen J."/>
            <person name="Nedelcu A.M."/>
            <person name="Hallmann A."/>
            <person name="Miller S.M."/>
            <person name="Nishii I."/>
            <person name="Ferris P."/>
            <person name="Kuo A."/>
            <person name="Mitros T."/>
            <person name="Fritz-Laylin L.K."/>
            <person name="Hellsten U."/>
            <person name="Chapman J."/>
            <person name="Simakov O."/>
            <person name="Rensing S.A."/>
            <person name="Terry A."/>
            <person name="Pangilinan J."/>
            <person name="Kapitonov V."/>
            <person name="Jurka J."/>
            <person name="Salamov A."/>
            <person name="Shapiro H."/>
            <person name="Schmutz J."/>
            <person name="Grimwood J."/>
            <person name="Lindquist E."/>
            <person name="Lucas S."/>
            <person name="Grigoriev I.V."/>
            <person name="Schmitt R."/>
            <person name="Kirk D."/>
            <person name="Rokhsar D.S."/>
        </authorList>
    </citation>
    <scope>NUCLEOTIDE SEQUENCE [LARGE SCALE GENOMIC DNA]</scope>
    <source>
        <strain evidence="2">f. Nagariensis / Eve</strain>
    </source>
</reference>
<dbReference type="Pfam" id="PF18306">
    <property type="entry name" value="LDcluster4"/>
    <property type="match status" value="1"/>
</dbReference>
<dbReference type="Gene3D" id="3.40.50.450">
    <property type="match status" value="1"/>
</dbReference>
<dbReference type="RefSeq" id="XP_002954772.1">
    <property type="nucleotide sequence ID" value="XM_002954726.1"/>
</dbReference>
<proteinExistence type="predicted"/>
<dbReference type="EMBL" id="GL378366">
    <property type="protein sequence ID" value="EFJ44178.1"/>
    <property type="molecule type" value="Genomic_DNA"/>
</dbReference>
<evidence type="ECO:0000313" key="1">
    <source>
        <dbReference type="EMBL" id="EFJ44178.1"/>
    </source>
</evidence>